<accession>A0A482XBF5</accession>
<sequence length="84" mass="9462">MKRLERRVCDIKLRMGKNRYLQGLQIDGHSDEHTGDARNAGSAVRALTQPLLGGRQQGAPQRAQVLQGHRPPTHRGRARQTRQC</sequence>
<evidence type="ECO:0000313" key="3">
    <source>
        <dbReference type="Proteomes" id="UP000291343"/>
    </source>
</evidence>
<protein>
    <submittedName>
        <fullName evidence="2">Uncharacterized protein</fullName>
    </submittedName>
</protein>
<organism evidence="2 3">
    <name type="scientific">Laodelphax striatellus</name>
    <name type="common">Small brown planthopper</name>
    <name type="synonym">Delphax striatella</name>
    <dbReference type="NCBI Taxonomy" id="195883"/>
    <lineage>
        <taxon>Eukaryota</taxon>
        <taxon>Metazoa</taxon>
        <taxon>Ecdysozoa</taxon>
        <taxon>Arthropoda</taxon>
        <taxon>Hexapoda</taxon>
        <taxon>Insecta</taxon>
        <taxon>Pterygota</taxon>
        <taxon>Neoptera</taxon>
        <taxon>Paraneoptera</taxon>
        <taxon>Hemiptera</taxon>
        <taxon>Auchenorrhyncha</taxon>
        <taxon>Fulgoroidea</taxon>
        <taxon>Delphacidae</taxon>
        <taxon>Criomorphinae</taxon>
        <taxon>Laodelphax</taxon>
    </lineage>
</organism>
<evidence type="ECO:0000256" key="1">
    <source>
        <dbReference type="SAM" id="MobiDB-lite"/>
    </source>
</evidence>
<name>A0A482XBF5_LAOST</name>
<keyword evidence="3" id="KW-1185">Reference proteome</keyword>
<dbReference type="EMBL" id="QKKF02014089">
    <property type="protein sequence ID" value="RZF42798.1"/>
    <property type="molecule type" value="Genomic_DNA"/>
</dbReference>
<dbReference type="AlphaFoldDB" id="A0A482XBF5"/>
<dbReference type="Proteomes" id="UP000291343">
    <property type="component" value="Unassembled WGS sequence"/>
</dbReference>
<feature type="region of interest" description="Disordered" evidence="1">
    <location>
        <begin position="53"/>
        <end position="84"/>
    </location>
</feature>
<feature type="compositionally biased region" description="Low complexity" evidence="1">
    <location>
        <begin position="53"/>
        <end position="64"/>
    </location>
</feature>
<feature type="compositionally biased region" description="Basic residues" evidence="1">
    <location>
        <begin position="71"/>
        <end position="84"/>
    </location>
</feature>
<comment type="caution">
    <text evidence="2">The sequence shown here is derived from an EMBL/GenBank/DDBJ whole genome shotgun (WGS) entry which is preliminary data.</text>
</comment>
<evidence type="ECO:0000313" key="2">
    <source>
        <dbReference type="EMBL" id="RZF42798.1"/>
    </source>
</evidence>
<proteinExistence type="predicted"/>
<dbReference type="InParanoid" id="A0A482XBF5"/>
<gene>
    <name evidence="2" type="ORF">LSTR_LSTR016114</name>
</gene>
<reference evidence="2 3" key="1">
    <citation type="journal article" date="2017" name="Gigascience">
        <title>Genome sequence of the small brown planthopper, Laodelphax striatellus.</title>
        <authorList>
            <person name="Zhu J."/>
            <person name="Jiang F."/>
            <person name="Wang X."/>
            <person name="Yang P."/>
            <person name="Bao Y."/>
            <person name="Zhao W."/>
            <person name="Wang W."/>
            <person name="Lu H."/>
            <person name="Wang Q."/>
            <person name="Cui N."/>
            <person name="Li J."/>
            <person name="Chen X."/>
            <person name="Luo L."/>
            <person name="Yu J."/>
            <person name="Kang L."/>
            <person name="Cui F."/>
        </authorList>
    </citation>
    <scope>NUCLEOTIDE SEQUENCE [LARGE SCALE GENOMIC DNA]</scope>
    <source>
        <strain evidence="2">Lst14</strain>
    </source>
</reference>